<dbReference type="EMBL" id="JACOOK010000003">
    <property type="protein sequence ID" value="MBC5616958.1"/>
    <property type="molecule type" value="Genomic_DNA"/>
</dbReference>
<proteinExistence type="predicted"/>
<dbReference type="SUPFAM" id="SSF52402">
    <property type="entry name" value="Adenine nucleotide alpha hydrolases-like"/>
    <property type="match status" value="1"/>
</dbReference>
<feature type="domain" description="Diphthamide synthase" evidence="1">
    <location>
        <begin position="9"/>
        <end position="202"/>
    </location>
</feature>
<dbReference type="Gene3D" id="3.90.1490.10">
    <property type="entry name" value="putative n-type atp pyrophosphatase, domain 2"/>
    <property type="match status" value="1"/>
</dbReference>
<protein>
    <submittedName>
        <fullName evidence="2">Adenine nucleotide alpha hydrolase</fullName>
    </submittedName>
</protein>
<dbReference type="Gene3D" id="3.40.50.620">
    <property type="entry name" value="HUPs"/>
    <property type="match status" value="1"/>
</dbReference>
<evidence type="ECO:0000259" key="1">
    <source>
        <dbReference type="Pfam" id="PF01902"/>
    </source>
</evidence>
<name>A0ABR7CMR2_9BACT</name>
<dbReference type="GO" id="GO:0016787">
    <property type="term" value="F:hydrolase activity"/>
    <property type="evidence" value="ECO:0007669"/>
    <property type="project" value="UniProtKB-KW"/>
</dbReference>
<evidence type="ECO:0000313" key="2">
    <source>
        <dbReference type="EMBL" id="MBC5616958.1"/>
    </source>
</evidence>
<accession>A0ABR7CMR2</accession>
<dbReference type="Proteomes" id="UP000636891">
    <property type="component" value="Unassembled WGS sequence"/>
</dbReference>
<dbReference type="InterPro" id="IPR014729">
    <property type="entry name" value="Rossmann-like_a/b/a_fold"/>
</dbReference>
<sequence length="238" mass="26577">MVSGKREKAVFNWSGGKDSALALYKAQQSEAYEIVSLLTTVNRDNARSSMHGIPVGLLRRQADSIGLPLYTIDLAPDGTMENYEEAMAAAVGHFRDTGADRFIFGDIFLHDVRSYREKQLSPYGITVVEPLWGKSSAEIMREFLASGLQTVIVTTTADRLGRDFIGRRIDETFVRDLPDGVDVCGENGEYHTFCYAGGPFRTPVQFALGEPLQRRYPVKLDDGTVKNYAYWFADIREG</sequence>
<gene>
    <name evidence="2" type="ORF">H8S08_08010</name>
</gene>
<dbReference type="CDD" id="cd01994">
    <property type="entry name" value="AANH_PF0828-like"/>
    <property type="match status" value="1"/>
</dbReference>
<dbReference type="Pfam" id="PF01902">
    <property type="entry name" value="Diphthami_syn_2"/>
    <property type="match status" value="1"/>
</dbReference>
<organism evidence="2 3">
    <name type="scientific">Alistipes hominis</name>
    <dbReference type="NCBI Taxonomy" id="2763015"/>
    <lineage>
        <taxon>Bacteria</taxon>
        <taxon>Pseudomonadati</taxon>
        <taxon>Bacteroidota</taxon>
        <taxon>Bacteroidia</taxon>
        <taxon>Bacteroidales</taxon>
        <taxon>Rikenellaceae</taxon>
        <taxon>Alistipes</taxon>
    </lineage>
</organism>
<dbReference type="RefSeq" id="WP_101572796.1">
    <property type="nucleotide sequence ID" value="NZ_JACOOK010000003.1"/>
</dbReference>
<comment type="caution">
    <text evidence="2">The sequence shown here is derived from an EMBL/GenBank/DDBJ whole genome shotgun (WGS) entry which is preliminary data.</text>
</comment>
<keyword evidence="2" id="KW-0378">Hydrolase</keyword>
<reference evidence="2 3" key="1">
    <citation type="submission" date="2020-08" db="EMBL/GenBank/DDBJ databases">
        <title>Genome public.</title>
        <authorList>
            <person name="Liu C."/>
            <person name="Sun Q."/>
        </authorList>
    </citation>
    <scope>NUCLEOTIDE SEQUENCE [LARGE SCALE GENOMIC DNA]</scope>
    <source>
        <strain evidence="2 3">New-7</strain>
    </source>
</reference>
<keyword evidence="3" id="KW-1185">Reference proteome</keyword>
<dbReference type="InterPro" id="IPR002761">
    <property type="entry name" value="Diphthami_syn_dom"/>
</dbReference>
<evidence type="ECO:0000313" key="3">
    <source>
        <dbReference type="Proteomes" id="UP000636891"/>
    </source>
</evidence>